<accession>A0A5A7P0L7</accession>
<organism evidence="1 2">
    <name type="scientific">Striga asiatica</name>
    <name type="common">Asiatic witchweed</name>
    <name type="synonym">Buchnera asiatica</name>
    <dbReference type="NCBI Taxonomy" id="4170"/>
    <lineage>
        <taxon>Eukaryota</taxon>
        <taxon>Viridiplantae</taxon>
        <taxon>Streptophyta</taxon>
        <taxon>Embryophyta</taxon>
        <taxon>Tracheophyta</taxon>
        <taxon>Spermatophyta</taxon>
        <taxon>Magnoliopsida</taxon>
        <taxon>eudicotyledons</taxon>
        <taxon>Gunneridae</taxon>
        <taxon>Pentapetalae</taxon>
        <taxon>asterids</taxon>
        <taxon>lamiids</taxon>
        <taxon>Lamiales</taxon>
        <taxon>Orobanchaceae</taxon>
        <taxon>Buchnereae</taxon>
        <taxon>Striga</taxon>
    </lineage>
</organism>
<keyword evidence="2" id="KW-1185">Reference proteome</keyword>
<reference evidence="2" key="1">
    <citation type="journal article" date="2019" name="Curr. Biol.">
        <title>Genome Sequence of Striga asiatica Provides Insight into the Evolution of Plant Parasitism.</title>
        <authorList>
            <person name="Yoshida S."/>
            <person name="Kim S."/>
            <person name="Wafula E.K."/>
            <person name="Tanskanen J."/>
            <person name="Kim Y.M."/>
            <person name="Honaas L."/>
            <person name="Yang Z."/>
            <person name="Spallek T."/>
            <person name="Conn C.E."/>
            <person name="Ichihashi Y."/>
            <person name="Cheong K."/>
            <person name="Cui S."/>
            <person name="Der J.P."/>
            <person name="Gundlach H."/>
            <person name="Jiao Y."/>
            <person name="Hori C."/>
            <person name="Ishida J.K."/>
            <person name="Kasahara H."/>
            <person name="Kiba T."/>
            <person name="Kim M.S."/>
            <person name="Koo N."/>
            <person name="Laohavisit A."/>
            <person name="Lee Y.H."/>
            <person name="Lumba S."/>
            <person name="McCourt P."/>
            <person name="Mortimer J.C."/>
            <person name="Mutuku J.M."/>
            <person name="Nomura T."/>
            <person name="Sasaki-Sekimoto Y."/>
            <person name="Seto Y."/>
            <person name="Wang Y."/>
            <person name="Wakatake T."/>
            <person name="Sakakibara H."/>
            <person name="Demura T."/>
            <person name="Yamaguchi S."/>
            <person name="Yoneyama K."/>
            <person name="Manabe R.I."/>
            <person name="Nelson D.C."/>
            <person name="Schulman A.H."/>
            <person name="Timko M.P."/>
            <person name="dePamphilis C.W."/>
            <person name="Choi D."/>
            <person name="Shirasu K."/>
        </authorList>
    </citation>
    <scope>NUCLEOTIDE SEQUENCE [LARGE SCALE GENOMIC DNA]</scope>
    <source>
        <strain evidence="2">cv. UVA1</strain>
    </source>
</reference>
<dbReference type="Proteomes" id="UP000325081">
    <property type="component" value="Unassembled WGS sequence"/>
</dbReference>
<comment type="caution">
    <text evidence="1">The sequence shown here is derived from an EMBL/GenBank/DDBJ whole genome shotgun (WGS) entry which is preliminary data.</text>
</comment>
<gene>
    <name evidence="1" type="ORF">STAS_01734</name>
</gene>
<dbReference type="EMBL" id="BKCP01000780">
    <property type="protein sequence ID" value="GER26104.1"/>
    <property type="molecule type" value="Genomic_DNA"/>
</dbReference>
<dbReference type="AlphaFoldDB" id="A0A5A7P0L7"/>
<sequence>MRACLLGDVLWGCWDLGPHAGLRIPCTLGGDWCCSHTECQLSRQHTSARLRCDMTRYARHAATSARPTGNPEAADRHDAAALSLVCGTIDEASPGRYLAARWTLAPLVTGARTRPSLAYGCFLLGLDLRFKGTPKGFQLGKAPSRHHPPYRRLQLHLREPPSPLHSSASPPPPAIHPAAAHLRFPESSSDVFFLFVRTTSPIVRLTPALRSPVIPSVHRRDHLCGIPLSGQGFFQRAALRSRVAGKARAPLFPISSGVICTDDSRPA</sequence>
<name>A0A5A7P0L7_STRAF</name>
<evidence type="ECO:0000313" key="2">
    <source>
        <dbReference type="Proteomes" id="UP000325081"/>
    </source>
</evidence>
<protein>
    <submittedName>
        <fullName evidence="1">RALF-like 6</fullName>
    </submittedName>
</protein>
<proteinExistence type="predicted"/>
<evidence type="ECO:0000313" key="1">
    <source>
        <dbReference type="EMBL" id="GER26104.1"/>
    </source>
</evidence>